<name>A0A1L5BP88_SPHIB</name>
<dbReference type="RefSeq" id="WP_007687217.1">
    <property type="nucleotide sequence ID" value="NZ_CP013070.1"/>
</dbReference>
<gene>
    <name evidence="1" type="ORF">SIDU_08750</name>
</gene>
<evidence type="ECO:0008006" key="3">
    <source>
        <dbReference type="Google" id="ProtNLM"/>
    </source>
</evidence>
<dbReference type="Proteomes" id="UP000004550">
    <property type="component" value="Chromosome"/>
</dbReference>
<dbReference type="Gene3D" id="3.40.50.2300">
    <property type="match status" value="1"/>
</dbReference>
<proteinExistence type="predicted"/>
<dbReference type="EMBL" id="CP013070">
    <property type="protein sequence ID" value="APL94582.1"/>
    <property type="molecule type" value="Genomic_DNA"/>
</dbReference>
<dbReference type="KEGG" id="sinb:SIDU_08750"/>
<reference evidence="1 2" key="1">
    <citation type="journal article" date="2012" name="J. Bacteriol.">
        <title>Genome sequence of Sphingobium indicum B90A, a hexachlorocyclohexane-degrading bacterium.</title>
        <authorList>
            <person name="Anand S."/>
            <person name="Sangwan N."/>
            <person name="Lata P."/>
            <person name="Kaur J."/>
            <person name="Dua A."/>
            <person name="Singh A.K."/>
            <person name="Verma M."/>
            <person name="Kaur J."/>
            <person name="Khurana J.P."/>
            <person name="Khurana P."/>
            <person name="Mathur S."/>
            <person name="Lal R."/>
        </authorList>
    </citation>
    <scope>NUCLEOTIDE SEQUENCE [LARGE SCALE GENOMIC DNA]</scope>
    <source>
        <strain evidence="2">DSM 16412 / CCM 7286 / MTCC 6364 / B90A</strain>
    </source>
</reference>
<dbReference type="SUPFAM" id="SSF52172">
    <property type="entry name" value="CheY-like"/>
    <property type="match status" value="1"/>
</dbReference>
<organism evidence="1 2">
    <name type="scientific">Sphingobium indicum (strain DSM 16412 / CCM 7286 / MTCC 6364 / B90A)</name>
    <dbReference type="NCBI Taxonomy" id="861109"/>
    <lineage>
        <taxon>Bacteria</taxon>
        <taxon>Pseudomonadati</taxon>
        <taxon>Pseudomonadota</taxon>
        <taxon>Alphaproteobacteria</taxon>
        <taxon>Sphingomonadales</taxon>
        <taxon>Sphingomonadaceae</taxon>
        <taxon>Sphingobium</taxon>
    </lineage>
</organism>
<dbReference type="AlphaFoldDB" id="A0A1L5BP88"/>
<dbReference type="InterPro" id="IPR011006">
    <property type="entry name" value="CheY-like_superfamily"/>
</dbReference>
<evidence type="ECO:0000313" key="2">
    <source>
        <dbReference type="Proteomes" id="UP000004550"/>
    </source>
</evidence>
<accession>A0A1L5BP88</accession>
<evidence type="ECO:0000313" key="1">
    <source>
        <dbReference type="EMBL" id="APL94582.1"/>
    </source>
</evidence>
<protein>
    <recommendedName>
        <fullName evidence="3">Chemotaxis protein CheY</fullName>
    </recommendedName>
</protein>
<sequence length="117" mass="12281">MAANPKILLVEDDPAIAGIIAELLEEADYEVDGPHASLADGMAAVAADFPAGAVLDVRVGDGDVGLLADDLDRYDIPYLFCTGAFAHPALDAHPGAPLVPKWALSRQLIDALRQIVH</sequence>